<keyword evidence="3" id="KW-1185">Reference proteome</keyword>
<organism evidence="2 3">
    <name type="scientific">Streptomyces pseudovenezuelae</name>
    <dbReference type="NCBI Taxonomy" id="67350"/>
    <lineage>
        <taxon>Bacteria</taxon>
        <taxon>Bacillati</taxon>
        <taxon>Actinomycetota</taxon>
        <taxon>Actinomycetes</taxon>
        <taxon>Kitasatosporales</taxon>
        <taxon>Streptomycetaceae</taxon>
        <taxon>Streptomyces</taxon>
        <taxon>Streptomyces aurantiacus group</taxon>
    </lineage>
</organism>
<reference evidence="2 3" key="1">
    <citation type="submission" date="2023-04" db="EMBL/GenBank/DDBJ databases">
        <title>Forest soil microbial communities from Buena Vista Peninsula, Colon Province, Panama.</title>
        <authorList>
            <person name="Bouskill N."/>
        </authorList>
    </citation>
    <scope>NUCLEOTIDE SEQUENCE [LARGE SCALE GENOMIC DNA]</scope>
    <source>
        <strain evidence="2 3">GGS1</strain>
    </source>
</reference>
<accession>A0ABT6LZA8</accession>
<comment type="caution">
    <text evidence="2">The sequence shown here is derived from an EMBL/GenBank/DDBJ whole genome shotgun (WGS) entry which is preliminary data.</text>
</comment>
<dbReference type="Proteomes" id="UP001160499">
    <property type="component" value="Unassembled WGS sequence"/>
</dbReference>
<evidence type="ECO:0000256" key="1">
    <source>
        <dbReference type="SAM" id="MobiDB-lite"/>
    </source>
</evidence>
<protein>
    <recommendedName>
        <fullName evidence="4">Transposase</fullName>
    </recommendedName>
</protein>
<feature type="region of interest" description="Disordered" evidence="1">
    <location>
        <begin position="15"/>
        <end position="38"/>
    </location>
</feature>
<dbReference type="EMBL" id="JARXVH010000024">
    <property type="protein sequence ID" value="MDH6221641.1"/>
    <property type="molecule type" value="Genomic_DNA"/>
</dbReference>
<evidence type="ECO:0000313" key="2">
    <source>
        <dbReference type="EMBL" id="MDH6221641.1"/>
    </source>
</evidence>
<gene>
    <name evidence="2" type="ORF">M2283_008988</name>
</gene>
<sequence length="38" mass="4281">MWSTAFRAVDLADVGDDEQSEYSDRCTTDNNPEQDDIA</sequence>
<name>A0ABT6LZA8_9ACTN</name>
<evidence type="ECO:0008006" key="4">
    <source>
        <dbReference type="Google" id="ProtNLM"/>
    </source>
</evidence>
<proteinExistence type="predicted"/>
<evidence type="ECO:0000313" key="3">
    <source>
        <dbReference type="Proteomes" id="UP001160499"/>
    </source>
</evidence>